<dbReference type="HOGENOM" id="CLU_2531889_0_0_1"/>
<evidence type="ECO:0000313" key="2">
    <source>
        <dbReference type="EnsemblPlants" id="PGSC0003DMT400092957"/>
    </source>
</evidence>
<proteinExistence type="predicted"/>
<reference evidence="3" key="1">
    <citation type="journal article" date="2011" name="Nature">
        <title>Genome sequence and analysis of the tuber crop potato.</title>
        <authorList>
            <consortium name="The Potato Genome Sequencing Consortium"/>
        </authorList>
    </citation>
    <scope>NUCLEOTIDE SEQUENCE [LARGE SCALE GENOMIC DNA]</scope>
    <source>
        <strain evidence="3">cv. DM1-3 516 R44</strain>
    </source>
</reference>
<dbReference type="PaxDb" id="4113-PGSC0003DMT400092957"/>
<dbReference type="AlphaFoldDB" id="M1DQY2"/>
<evidence type="ECO:0000256" key="1">
    <source>
        <dbReference type="SAM" id="MobiDB-lite"/>
    </source>
</evidence>
<feature type="compositionally biased region" description="Basic and acidic residues" evidence="1">
    <location>
        <begin position="49"/>
        <end position="76"/>
    </location>
</feature>
<reference evidence="2" key="2">
    <citation type="submission" date="2015-06" db="UniProtKB">
        <authorList>
            <consortium name="EnsemblPlants"/>
        </authorList>
    </citation>
    <scope>IDENTIFICATION</scope>
    <source>
        <strain evidence="2">DM1-3 516 R44</strain>
    </source>
</reference>
<dbReference type="EnsemblPlants" id="PGSC0003DMT400092957">
    <property type="protein sequence ID" value="PGSC0003DMT400092957"/>
    <property type="gene ID" value="PGSC0003DMG400042528"/>
</dbReference>
<name>M1DQY2_SOLTU</name>
<keyword evidence="3" id="KW-1185">Reference proteome</keyword>
<dbReference type="Gramene" id="PGSC0003DMT400092957">
    <property type="protein sequence ID" value="PGSC0003DMT400092957"/>
    <property type="gene ID" value="PGSC0003DMG400042528"/>
</dbReference>
<feature type="region of interest" description="Disordered" evidence="1">
    <location>
        <begin position="1"/>
        <end position="84"/>
    </location>
</feature>
<dbReference type="Proteomes" id="UP000011115">
    <property type="component" value="Unassembled WGS sequence"/>
</dbReference>
<sequence length="84" mass="9250">MKGTMAQSWAGAKRNKKAEKNEKAEARSPSILGDSPKGFTPSFVPVRKALKEKAKKEREGAEGKHETTMRQMKGESPKSFGDID</sequence>
<dbReference type="InParanoid" id="M1DQY2"/>
<accession>M1DQY2</accession>
<organism evidence="2 3">
    <name type="scientific">Solanum tuberosum</name>
    <name type="common">Potato</name>
    <dbReference type="NCBI Taxonomy" id="4113"/>
    <lineage>
        <taxon>Eukaryota</taxon>
        <taxon>Viridiplantae</taxon>
        <taxon>Streptophyta</taxon>
        <taxon>Embryophyta</taxon>
        <taxon>Tracheophyta</taxon>
        <taxon>Spermatophyta</taxon>
        <taxon>Magnoliopsida</taxon>
        <taxon>eudicotyledons</taxon>
        <taxon>Gunneridae</taxon>
        <taxon>Pentapetalae</taxon>
        <taxon>asterids</taxon>
        <taxon>lamiids</taxon>
        <taxon>Solanales</taxon>
        <taxon>Solanaceae</taxon>
        <taxon>Solanoideae</taxon>
        <taxon>Solaneae</taxon>
        <taxon>Solanum</taxon>
    </lineage>
</organism>
<evidence type="ECO:0000313" key="3">
    <source>
        <dbReference type="Proteomes" id="UP000011115"/>
    </source>
</evidence>
<protein>
    <submittedName>
        <fullName evidence="2">Uncharacterized protein</fullName>
    </submittedName>
</protein>